<proteinExistence type="predicted"/>
<accession>A0A4S8LHH0</accession>
<dbReference type="OrthoDB" id="3235114at2759"/>
<evidence type="ECO:0000313" key="3">
    <source>
        <dbReference type="Proteomes" id="UP000297245"/>
    </source>
</evidence>
<feature type="domain" description="CxC2-like cysteine cluster KDZ transposase-associated" evidence="1">
    <location>
        <begin position="77"/>
        <end position="180"/>
    </location>
</feature>
<keyword evidence="3" id="KW-1185">Reference proteome</keyword>
<organism evidence="2 3">
    <name type="scientific">Dendrothele bispora (strain CBS 962.96)</name>
    <dbReference type="NCBI Taxonomy" id="1314807"/>
    <lineage>
        <taxon>Eukaryota</taxon>
        <taxon>Fungi</taxon>
        <taxon>Dikarya</taxon>
        <taxon>Basidiomycota</taxon>
        <taxon>Agaricomycotina</taxon>
        <taxon>Agaricomycetes</taxon>
        <taxon>Agaricomycetidae</taxon>
        <taxon>Agaricales</taxon>
        <taxon>Agaricales incertae sedis</taxon>
        <taxon>Dendrothele</taxon>
    </lineage>
</organism>
<name>A0A4S8LHH0_DENBC</name>
<dbReference type="AlphaFoldDB" id="A0A4S8LHH0"/>
<protein>
    <recommendedName>
        <fullName evidence="1">CxC2-like cysteine cluster KDZ transposase-associated domain-containing protein</fullName>
    </recommendedName>
</protein>
<gene>
    <name evidence="2" type="ORF">K435DRAFT_680199</name>
</gene>
<reference evidence="2 3" key="1">
    <citation type="journal article" date="2019" name="Nat. Ecol. Evol.">
        <title>Megaphylogeny resolves global patterns of mushroom evolution.</title>
        <authorList>
            <person name="Varga T."/>
            <person name="Krizsan K."/>
            <person name="Foldi C."/>
            <person name="Dima B."/>
            <person name="Sanchez-Garcia M."/>
            <person name="Sanchez-Ramirez S."/>
            <person name="Szollosi G.J."/>
            <person name="Szarkandi J.G."/>
            <person name="Papp V."/>
            <person name="Albert L."/>
            <person name="Andreopoulos W."/>
            <person name="Angelini C."/>
            <person name="Antonin V."/>
            <person name="Barry K.W."/>
            <person name="Bougher N.L."/>
            <person name="Buchanan P."/>
            <person name="Buyck B."/>
            <person name="Bense V."/>
            <person name="Catcheside P."/>
            <person name="Chovatia M."/>
            <person name="Cooper J."/>
            <person name="Damon W."/>
            <person name="Desjardin D."/>
            <person name="Finy P."/>
            <person name="Geml J."/>
            <person name="Haridas S."/>
            <person name="Hughes K."/>
            <person name="Justo A."/>
            <person name="Karasinski D."/>
            <person name="Kautmanova I."/>
            <person name="Kiss B."/>
            <person name="Kocsube S."/>
            <person name="Kotiranta H."/>
            <person name="LaButti K.M."/>
            <person name="Lechner B.E."/>
            <person name="Liimatainen K."/>
            <person name="Lipzen A."/>
            <person name="Lukacs Z."/>
            <person name="Mihaltcheva S."/>
            <person name="Morgado L.N."/>
            <person name="Niskanen T."/>
            <person name="Noordeloos M.E."/>
            <person name="Ohm R.A."/>
            <person name="Ortiz-Santana B."/>
            <person name="Ovrebo C."/>
            <person name="Racz N."/>
            <person name="Riley R."/>
            <person name="Savchenko A."/>
            <person name="Shiryaev A."/>
            <person name="Soop K."/>
            <person name="Spirin V."/>
            <person name="Szebenyi C."/>
            <person name="Tomsovsky M."/>
            <person name="Tulloss R.E."/>
            <person name="Uehling J."/>
            <person name="Grigoriev I.V."/>
            <person name="Vagvolgyi C."/>
            <person name="Papp T."/>
            <person name="Martin F.M."/>
            <person name="Miettinen O."/>
            <person name="Hibbett D.S."/>
            <person name="Nagy L.G."/>
        </authorList>
    </citation>
    <scope>NUCLEOTIDE SEQUENCE [LARGE SCALE GENOMIC DNA]</scope>
    <source>
        <strain evidence="2 3">CBS 962.96</strain>
    </source>
</reference>
<dbReference type="Pfam" id="PF18758">
    <property type="entry name" value="KDZ"/>
    <property type="match status" value="1"/>
</dbReference>
<dbReference type="Proteomes" id="UP000297245">
    <property type="component" value="Unassembled WGS sequence"/>
</dbReference>
<dbReference type="InterPro" id="IPR040521">
    <property type="entry name" value="KDZ"/>
</dbReference>
<evidence type="ECO:0000259" key="1">
    <source>
        <dbReference type="Pfam" id="PF18803"/>
    </source>
</evidence>
<sequence length="493" mass="55699">MPYREEYLLDMLFLEGRRGMGERCSGCKASNPKFRCTDDDCVLAGLMCQDCLVKAHKCLPLHCVEEWTGTHFCATTLQALGLILQLGHSPSEGACFFSHKIRDITVIHTNGIHGVAVQFCDCGRELSHRTQLLRIQWYPATPVDPQTAITFACLRQFHHLNCLGKLPAYDFYLGLELMTRSRLRLRPPDRSEAFSRCVFQWRHLKMCKRAARGHTIEGISGTKLGELAIDCPACPHPEINLPPNWKFAPSNLSFLYHMFLAIDANFRLRNKAVSSHFKSPTLGDGWAYLVPRAAYEEHILRYVNQEEISSCSGFAAMFLANLKNVKGLRVSGVGGICCGRHRVWRKNGIGDLQRGERYCNMDFIFWSTINGEEYLCIVVSYDIACQWSCLFWTRMDNIDPSIKVKYGEGKIMFMVPKFHLRAHQASCQANYSFNYAPGVGQTHGEVIEEGWAQSNKAAGQTKEMGPGVRAMTLDDIFGFSNWRTIENLGGPLV</sequence>
<dbReference type="PANTHER" id="PTHR33096">
    <property type="entry name" value="CXC2 DOMAIN-CONTAINING PROTEIN"/>
    <property type="match status" value="1"/>
</dbReference>
<evidence type="ECO:0000313" key="2">
    <source>
        <dbReference type="EMBL" id="THU88233.1"/>
    </source>
</evidence>
<dbReference type="InterPro" id="IPR041457">
    <property type="entry name" value="CxC2_KDZ-assoc"/>
</dbReference>
<dbReference type="Pfam" id="PF18803">
    <property type="entry name" value="CxC2"/>
    <property type="match status" value="1"/>
</dbReference>
<dbReference type="EMBL" id="ML179416">
    <property type="protein sequence ID" value="THU88233.1"/>
    <property type="molecule type" value="Genomic_DNA"/>
</dbReference>
<dbReference type="PANTHER" id="PTHR33096:SF1">
    <property type="entry name" value="CXC1-LIKE CYSTEINE CLUSTER ASSOCIATED WITH KDZ TRANSPOSASES DOMAIN-CONTAINING PROTEIN"/>
    <property type="match status" value="1"/>
</dbReference>